<accession>A0A0A9FCC6</accession>
<organism evidence="1">
    <name type="scientific">Arundo donax</name>
    <name type="common">Giant reed</name>
    <name type="synonym">Donax arundinaceus</name>
    <dbReference type="NCBI Taxonomy" id="35708"/>
    <lineage>
        <taxon>Eukaryota</taxon>
        <taxon>Viridiplantae</taxon>
        <taxon>Streptophyta</taxon>
        <taxon>Embryophyta</taxon>
        <taxon>Tracheophyta</taxon>
        <taxon>Spermatophyta</taxon>
        <taxon>Magnoliopsida</taxon>
        <taxon>Liliopsida</taxon>
        <taxon>Poales</taxon>
        <taxon>Poaceae</taxon>
        <taxon>PACMAD clade</taxon>
        <taxon>Arundinoideae</taxon>
        <taxon>Arundineae</taxon>
        <taxon>Arundo</taxon>
    </lineage>
</organism>
<reference evidence="1" key="1">
    <citation type="submission" date="2014-09" db="EMBL/GenBank/DDBJ databases">
        <authorList>
            <person name="Magalhaes I.L.F."/>
            <person name="Oliveira U."/>
            <person name="Santos F.R."/>
            <person name="Vidigal T.H.D.A."/>
            <person name="Brescovit A.D."/>
            <person name="Santos A.J."/>
        </authorList>
    </citation>
    <scope>NUCLEOTIDE SEQUENCE</scope>
    <source>
        <tissue evidence="1">Shoot tissue taken approximately 20 cm above the soil surface</tissue>
    </source>
</reference>
<sequence>MLSERHLNHILYIYWKKWLPHPLSFPCIFQHHLLQV</sequence>
<dbReference type="EMBL" id="GBRH01190105">
    <property type="protein sequence ID" value="JAE07791.1"/>
    <property type="molecule type" value="Transcribed_RNA"/>
</dbReference>
<dbReference type="AlphaFoldDB" id="A0A0A9FCC6"/>
<proteinExistence type="predicted"/>
<protein>
    <submittedName>
        <fullName evidence="1">Uncharacterized protein</fullName>
    </submittedName>
</protein>
<name>A0A0A9FCC6_ARUDO</name>
<evidence type="ECO:0000313" key="1">
    <source>
        <dbReference type="EMBL" id="JAE07791.1"/>
    </source>
</evidence>
<reference evidence="1" key="2">
    <citation type="journal article" date="2015" name="Data Brief">
        <title>Shoot transcriptome of the giant reed, Arundo donax.</title>
        <authorList>
            <person name="Barrero R.A."/>
            <person name="Guerrero F.D."/>
            <person name="Moolhuijzen P."/>
            <person name="Goolsby J.A."/>
            <person name="Tidwell J."/>
            <person name="Bellgard S.E."/>
            <person name="Bellgard M.I."/>
        </authorList>
    </citation>
    <scope>NUCLEOTIDE SEQUENCE</scope>
    <source>
        <tissue evidence="1">Shoot tissue taken approximately 20 cm above the soil surface</tissue>
    </source>
</reference>